<reference evidence="3" key="1">
    <citation type="journal article" date="2019" name="Curr. Biol.">
        <title>Genome Sequence of Striga asiatica Provides Insight into the Evolution of Plant Parasitism.</title>
        <authorList>
            <person name="Yoshida S."/>
            <person name="Kim S."/>
            <person name="Wafula E.K."/>
            <person name="Tanskanen J."/>
            <person name="Kim Y.M."/>
            <person name="Honaas L."/>
            <person name="Yang Z."/>
            <person name="Spallek T."/>
            <person name="Conn C.E."/>
            <person name="Ichihashi Y."/>
            <person name="Cheong K."/>
            <person name="Cui S."/>
            <person name="Der J.P."/>
            <person name="Gundlach H."/>
            <person name="Jiao Y."/>
            <person name="Hori C."/>
            <person name="Ishida J.K."/>
            <person name="Kasahara H."/>
            <person name="Kiba T."/>
            <person name="Kim M.S."/>
            <person name="Koo N."/>
            <person name="Laohavisit A."/>
            <person name="Lee Y.H."/>
            <person name="Lumba S."/>
            <person name="McCourt P."/>
            <person name="Mortimer J.C."/>
            <person name="Mutuku J.M."/>
            <person name="Nomura T."/>
            <person name="Sasaki-Sekimoto Y."/>
            <person name="Seto Y."/>
            <person name="Wang Y."/>
            <person name="Wakatake T."/>
            <person name="Sakakibara H."/>
            <person name="Demura T."/>
            <person name="Yamaguchi S."/>
            <person name="Yoneyama K."/>
            <person name="Manabe R.I."/>
            <person name="Nelson D.C."/>
            <person name="Schulman A.H."/>
            <person name="Timko M.P."/>
            <person name="dePamphilis C.W."/>
            <person name="Choi D."/>
            <person name="Shirasu K."/>
        </authorList>
    </citation>
    <scope>NUCLEOTIDE SEQUENCE [LARGE SCALE GENOMIC DNA]</scope>
    <source>
        <strain evidence="3">cv. UVA1</strain>
    </source>
</reference>
<dbReference type="EMBL" id="BKCP01004973">
    <property type="protein sequence ID" value="GER35522.1"/>
    <property type="molecule type" value="Genomic_DNA"/>
</dbReference>
<name>A0A5A7PSN8_STRAF</name>
<protein>
    <submittedName>
        <fullName evidence="2">Pre-mRNA-processing protein 40B</fullName>
    </submittedName>
</protein>
<comment type="caution">
    <text evidence="2">The sequence shown here is derived from an EMBL/GenBank/DDBJ whole genome shotgun (WGS) entry which is preliminary data.</text>
</comment>
<evidence type="ECO:0000256" key="1">
    <source>
        <dbReference type="SAM" id="MobiDB-lite"/>
    </source>
</evidence>
<feature type="compositionally biased region" description="Basic and acidic residues" evidence="1">
    <location>
        <begin position="36"/>
        <end position="53"/>
    </location>
</feature>
<organism evidence="2 3">
    <name type="scientific">Striga asiatica</name>
    <name type="common">Asiatic witchweed</name>
    <name type="synonym">Buchnera asiatica</name>
    <dbReference type="NCBI Taxonomy" id="4170"/>
    <lineage>
        <taxon>Eukaryota</taxon>
        <taxon>Viridiplantae</taxon>
        <taxon>Streptophyta</taxon>
        <taxon>Embryophyta</taxon>
        <taxon>Tracheophyta</taxon>
        <taxon>Spermatophyta</taxon>
        <taxon>Magnoliopsida</taxon>
        <taxon>eudicotyledons</taxon>
        <taxon>Gunneridae</taxon>
        <taxon>Pentapetalae</taxon>
        <taxon>asterids</taxon>
        <taxon>lamiids</taxon>
        <taxon>Lamiales</taxon>
        <taxon>Orobanchaceae</taxon>
        <taxon>Buchnereae</taxon>
        <taxon>Striga</taxon>
    </lineage>
</organism>
<dbReference type="Proteomes" id="UP000325081">
    <property type="component" value="Unassembled WGS sequence"/>
</dbReference>
<evidence type="ECO:0000313" key="3">
    <source>
        <dbReference type="Proteomes" id="UP000325081"/>
    </source>
</evidence>
<dbReference type="AlphaFoldDB" id="A0A5A7PSN8"/>
<feature type="region of interest" description="Disordered" evidence="1">
    <location>
        <begin position="1"/>
        <end position="118"/>
    </location>
</feature>
<sequence>MDTHVHDLGASPYSSVDLSTSTHSSPPHASTRRRFSRPDRPALTRTAHLDHHAASGRSLAADRVAVAPGRDGYHAGRPVSLLHEPGHVAGGGRAENRHRRGRPRAAEVAGGGGRVGRVQAEPAVHLEVEELGGAEGQPDGGDQAADGERQEKYFGGHDDGWLIFAV</sequence>
<feature type="compositionally biased region" description="Low complexity" evidence="1">
    <location>
        <begin position="14"/>
        <end position="29"/>
    </location>
</feature>
<evidence type="ECO:0000313" key="2">
    <source>
        <dbReference type="EMBL" id="GER35522.1"/>
    </source>
</evidence>
<accession>A0A5A7PSN8</accession>
<proteinExistence type="predicted"/>
<keyword evidence="3" id="KW-1185">Reference proteome</keyword>
<gene>
    <name evidence="2" type="ORF">STAS_11804</name>
</gene>